<proteinExistence type="predicted"/>
<evidence type="ECO:0000313" key="7">
    <source>
        <dbReference type="EMBL" id="ELZ10984.1"/>
    </source>
</evidence>
<keyword evidence="4" id="KW-0106">Calcium</keyword>
<dbReference type="GO" id="GO:0005509">
    <property type="term" value="F:calcium ion binding"/>
    <property type="evidence" value="ECO:0007669"/>
    <property type="project" value="InterPro"/>
</dbReference>
<feature type="region of interest" description="Disordered" evidence="5">
    <location>
        <begin position="227"/>
        <end position="264"/>
    </location>
</feature>
<dbReference type="PANTHER" id="PTHR37467:SF1">
    <property type="entry name" value="EXPORTED CALCIUM-BINDING GLYCOPROTEIN"/>
    <property type="match status" value="1"/>
</dbReference>
<gene>
    <name evidence="7" type="ORF">C479_09243</name>
</gene>
<keyword evidence="2" id="KW-0964">Secreted</keyword>
<dbReference type="SUPFAM" id="SSF46785">
    <property type="entry name" value="Winged helix' DNA-binding domain"/>
    <property type="match status" value="1"/>
</dbReference>
<evidence type="ECO:0000259" key="6">
    <source>
        <dbReference type="Pfam" id="PF24034"/>
    </source>
</evidence>
<dbReference type="InterPro" id="IPR028974">
    <property type="entry name" value="TSP_type-3_rpt"/>
</dbReference>
<dbReference type="RefSeq" id="WP_007701279.1">
    <property type="nucleotide sequence ID" value="NZ_AOIQ01000014.1"/>
</dbReference>
<dbReference type="Pfam" id="PF18884">
    <property type="entry name" value="TSP3_bac"/>
    <property type="match status" value="7"/>
</dbReference>
<evidence type="ECO:0000256" key="3">
    <source>
        <dbReference type="ARBA" id="ARBA00022729"/>
    </source>
</evidence>
<name>M0BN00_9EURY</name>
<feature type="region of interest" description="Disordered" evidence="5">
    <location>
        <begin position="123"/>
        <end position="175"/>
    </location>
</feature>
<dbReference type="SUPFAM" id="SSF103647">
    <property type="entry name" value="TSP type-3 repeat"/>
    <property type="match status" value="1"/>
</dbReference>
<organism evidence="7 8">
    <name type="scientific">Halovivax asiaticus JCM 14624</name>
    <dbReference type="NCBI Taxonomy" id="1227490"/>
    <lineage>
        <taxon>Archaea</taxon>
        <taxon>Methanobacteriati</taxon>
        <taxon>Methanobacteriota</taxon>
        <taxon>Stenosarchaea group</taxon>
        <taxon>Halobacteria</taxon>
        <taxon>Halobacteriales</taxon>
        <taxon>Natrialbaceae</taxon>
        <taxon>Halovivax</taxon>
    </lineage>
</organism>
<dbReference type="InterPro" id="IPR011991">
    <property type="entry name" value="ArsR-like_HTH"/>
</dbReference>
<dbReference type="STRING" id="1227490.C479_09243"/>
<dbReference type="OrthoDB" id="27885at2157"/>
<dbReference type="InterPro" id="IPR055767">
    <property type="entry name" value="DUF7343"/>
</dbReference>
<dbReference type="InterPro" id="IPR059100">
    <property type="entry name" value="TSP3_bac"/>
</dbReference>
<accession>M0BN00</accession>
<comment type="caution">
    <text evidence="7">The sequence shown here is derived from an EMBL/GenBank/DDBJ whole genome shotgun (WGS) entry which is preliminary data.</text>
</comment>
<dbReference type="InterPro" id="IPR053180">
    <property type="entry name" value="Ca-binding_acidic-repeat"/>
</dbReference>
<dbReference type="CDD" id="cd00090">
    <property type="entry name" value="HTH_ARSR"/>
    <property type="match status" value="1"/>
</dbReference>
<dbReference type="EMBL" id="AOIQ01000014">
    <property type="protein sequence ID" value="ELZ10984.1"/>
    <property type="molecule type" value="Genomic_DNA"/>
</dbReference>
<protein>
    <recommendedName>
        <fullName evidence="6">DUF7343 domain-containing protein</fullName>
    </recommendedName>
</protein>
<dbReference type="PANTHER" id="PTHR37467">
    <property type="entry name" value="EXPORTED CALCIUM-BINDING GLYCOPROTEIN-RELATED"/>
    <property type="match status" value="1"/>
</dbReference>
<evidence type="ECO:0000256" key="4">
    <source>
        <dbReference type="ARBA" id="ARBA00022837"/>
    </source>
</evidence>
<dbReference type="InterPro" id="IPR036390">
    <property type="entry name" value="WH_DNA-bd_sf"/>
</dbReference>
<evidence type="ECO:0000256" key="5">
    <source>
        <dbReference type="SAM" id="MobiDB-lite"/>
    </source>
</evidence>
<dbReference type="Pfam" id="PF24034">
    <property type="entry name" value="DUF7343"/>
    <property type="match status" value="1"/>
</dbReference>
<sequence length="455" mass="48174">MQINGSIAVNATDATITTAADEFATVNGTQYFWLSTSDRFNATGSVQSPGAYALCLSDDSNDTAPTCEQFVTTESGANATTTTVSLSQNHTQPVDSTQLTLSLKNATTDATLDSQQITFVEKSGDLDDDGLSNEQERNHSTNVTVPDSDGDGLADGPEVYEHGSDPTTADTDGDGLADRAEVYEHGTDPATADTDGDGLADATELEAGTVPYRADTDDDGLVDGKELAVGSDPTDADTDGDGLTDDEEINLYGTDPMLTDSDGDMLNDRIEVTYGTDPMDRLSPAWLPVLLGFLGGVALTVVATRRGLASMGSSLRELAANPLRRAPTIVGDERPEAVELESDLYTPTESDGESATDVVERAEDRLVSDEELIERMLRAETGRMRQSEIVEITDWSKAKVSRRLSEMADGGSITKVRVGRENLICLGDAVPEIAISRQASAPSGPGRLTATTTRP</sequence>
<comment type="subcellular location">
    <subcellularLocation>
        <location evidence="1">Secreted</location>
    </subcellularLocation>
</comment>
<dbReference type="PATRIC" id="fig|1227490.4.peg.1886"/>
<dbReference type="Gene3D" id="4.10.1080.10">
    <property type="entry name" value="TSP type-3 repeat"/>
    <property type="match status" value="1"/>
</dbReference>
<feature type="compositionally biased region" description="Acidic residues" evidence="5">
    <location>
        <begin position="234"/>
        <end position="249"/>
    </location>
</feature>
<evidence type="ECO:0000256" key="2">
    <source>
        <dbReference type="ARBA" id="ARBA00022525"/>
    </source>
</evidence>
<keyword evidence="8" id="KW-1185">Reference proteome</keyword>
<evidence type="ECO:0000256" key="1">
    <source>
        <dbReference type="ARBA" id="ARBA00004613"/>
    </source>
</evidence>
<feature type="domain" description="DUF7343" evidence="6">
    <location>
        <begin position="366"/>
        <end position="426"/>
    </location>
</feature>
<evidence type="ECO:0000313" key="8">
    <source>
        <dbReference type="Proteomes" id="UP000011560"/>
    </source>
</evidence>
<reference evidence="7 8" key="1">
    <citation type="journal article" date="2014" name="PLoS Genet.">
        <title>Phylogenetically driven sequencing of extremely halophilic archaea reveals strategies for static and dynamic osmo-response.</title>
        <authorList>
            <person name="Becker E.A."/>
            <person name="Seitzer P.M."/>
            <person name="Tritt A."/>
            <person name="Larsen D."/>
            <person name="Krusor M."/>
            <person name="Yao A.I."/>
            <person name="Wu D."/>
            <person name="Madern D."/>
            <person name="Eisen J.A."/>
            <person name="Darling A.E."/>
            <person name="Facciotti M.T."/>
        </authorList>
    </citation>
    <scope>NUCLEOTIDE SEQUENCE [LARGE SCALE GENOMIC DNA]</scope>
    <source>
        <strain evidence="7 8">JCM 14624</strain>
    </source>
</reference>
<dbReference type="Proteomes" id="UP000011560">
    <property type="component" value="Unassembled WGS sequence"/>
</dbReference>
<keyword evidence="3" id="KW-0732">Signal</keyword>
<dbReference type="AlphaFoldDB" id="M0BN00"/>